<feature type="region of interest" description="Disordered" evidence="2">
    <location>
        <begin position="133"/>
        <end position="162"/>
    </location>
</feature>
<accession>A0A7J7NR58</accession>
<protein>
    <submittedName>
        <fullName evidence="3">Uncharacterized protein</fullName>
    </submittedName>
</protein>
<name>A0A7J7NR58_9MAGN</name>
<evidence type="ECO:0000256" key="2">
    <source>
        <dbReference type="SAM" id="MobiDB-lite"/>
    </source>
</evidence>
<dbReference type="EMBL" id="JACGCM010000659">
    <property type="protein sequence ID" value="KAF6169452.1"/>
    <property type="molecule type" value="Genomic_DNA"/>
</dbReference>
<comment type="caution">
    <text evidence="3">The sequence shown here is derived from an EMBL/GenBank/DDBJ whole genome shotgun (WGS) entry which is preliminary data.</text>
</comment>
<reference evidence="3 4" key="1">
    <citation type="journal article" date="2020" name="IScience">
        <title>Genome Sequencing of the Endangered Kingdonia uniflora (Circaeasteraceae, Ranunculales) Reveals Potential Mechanisms of Evolutionary Specialization.</title>
        <authorList>
            <person name="Sun Y."/>
            <person name="Deng T."/>
            <person name="Zhang A."/>
            <person name="Moore M.J."/>
            <person name="Landis J.B."/>
            <person name="Lin N."/>
            <person name="Zhang H."/>
            <person name="Zhang X."/>
            <person name="Huang J."/>
            <person name="Zhang X."/>
            <person name="Sun H."/>
            <person name="Wang H."/>
        </authorList>
    </citation>
    <scope>NUCLEOTIDE SEQUENCE [LARGE SCALE GENOMIC DNA]</scope>
    <source>
        <strain evidence="3">TB1705</strain>
        <tissue evidence="3">Leaf</tissue>
    </source>
</reference>
<feature type="compositionally biased region" description="Basic and acidic residues" evidence="2">
    <location>
        <begin position="145"/>
        <end position="162"/>
    </location>
</feature>
<dbReference type="Proteomes" id="UP000541444">
    <property type="component" value="Unassembled WGS sequence"/>
</dbReference>
<keyword evidence="1" id="KW-0175">Coiled coil</keyword>
<sequence>MLISCVAMDSKVRDTNYRKYVIVGTRAVTGRNGYKAFDMESGKDASIMESRTVRAHSERERQKIRGFDKVLSEGDKRLKRAIDSESCRWQYSSVVRGKLDSAADSHSDTKGVKSTVERKESLLDEVAVEEAKLEHIKGGGAKPSGESEEKADEGRSASADDLKEIEERIRLAVLQGEEDMSKMVEAKANLDEMVKERDRLGRHLILKGYSEEEVDTIKANTYIEDEDEEKAEVVGVMEGLDGVSRQMVLDNHGDDVEHPEGGSEKVKLDSSRSHEEDVLMCIWEFAEQFDQMKKVNKIREDQYEKVHFRLVKLTQAVSNLTLQVEEKYSEIKKGLKELSEVTERAEKLQHQIDTLAVK</sequence>
<feature type="coiled-coil region" evidence="1">
    <location>
        <begin position="331"/>
        <end position="358"/>
    </location>
</feature>
<feature type="non-terminal residue" evidence="3">
    <location>
        <position position="1"/>
    </location>
</feature>
<gene>
    <name evidence="3" type="ORF">GIB67_021455</name>
</gene>
<evidence type="ECO:0000256" key="1">
    <source>
        <dbReference type="SAM" id="Coils"/>
    </source>
</evidence>
<evidence type="ECO:0000313" key="4">
    <source>
        <dbReference type="Proteomes" id="UP000541444"/>
    </source>
</evidence>
<organism evidence="3 4">
    <name type="scientific">Kingdonia uniflora</name>
    <dbReference type="NCBI Taxonomy" id="39325"/>
    <lineage>
        <taxon>Eukaryota</taxon>
        <taxon>Viridiplantae</taxon>
        <taxon>Streptophyta</taxon>
        <taxon>Embryophyta</taxon>
        <taxon>Tracheophyta</taxon>
        <taxon>Spermatophyta</taxon>
        <taxon>Magnoliopsida</taxon>
        <taxon>Ranunculales</taxon>
        <taxon>Circaeasteraceae</taxon>
        <taxon>Kingdonia</taxon>
    </lineage>
</organism>
<proteinExistence type="predicted"/>
<dbReference type="AlphaFoldDB" id="A0A7J7NR58"/>
<evidence type="ECO:0000313" key="3">
    <source>
        <dbReference type="EMBL" id="KAF6169452.1"/>
    </source>
</evidence>
<keyword evidence="4" id="KW-1185">Reference proteome</keyword>